<dbReference type="PANTHER" id="PTHR43272:SF33">
    <property type="entry name" value="AMP-BINDING DOMAIN-CONTAINING PROTEIN-RELATED"/>
    <property type="match status" value="1"/>
</dbReference>
<dbReference type="Pfam" id="PF00501">
    <property type="entry name" value="AMP-binding"/>
    <property type="match status" value="1"/>
</dbReference>
<dbReference type="GO" id="GO:0004467">
    <property type="term" value="F:long-chain fatty acid-CoA ligase activity"/>
    <property type="evidence" value="ECO:0007669"/>
    <property type="project" value="UniProtKB-EC"/>
</dbReference>
<evidence type="ECO:0000313" key="5">
    <source>
        <dbReference type="EMBL" id="KAJ1723599.1"/>
    </source>
</evidence>
<dbReference type="InterPro" id="IPR045851">
    <property type="entry name" value="AMP-bd_C_sf"/>
</dbReference>
<evidence type="ECO:0000313" key="6">
    <source>
        <dbReference type="Proteomes" id="UP001143981"/>
    </source>
</evidence>
<dbReference type="AlphaFoldDB" id="A0A9W7XYV3"/>
<organism evidence="5 6">
    <name type="scientific">Coemansia biformis</name>
    <dbReference type="NCBI Taxonomy" id="1286918"/>
    <lineage>
        <taxon>Eukaryota</taxon>
        <taxon>Fungi</taxon>
        <taxon>Fungi incertae sedis</taxon>
        <taxon>Zoopagomycota</taxon>
        <taxon>Kickxellomycotina</taxon>
        <taxon>Kickxellomycetes</taxon>
        <taxon>Kickxellales</taxon>
        <taxon>Kickxellaceae</taxon>
        <taxon>Coemansia</taxon>
    </lineage>
</organism>
<dbReference type="EC" id="6.2.1.3" evidence="5"/>
<reference evidence="5" key="1">
    <citation type="submission" date="2022-07" db="EMBL/GenBank/DDBJ databases">
        <title>Phylogenomic reconstructions and comparative analyses of Kickxellomycotina fungi.</title>
        <authorList>
            <person name="Reynolds N.K."/>
            <person name="Stajich J.E."/>
            <person name="Barry K."/>
            <person name="Grigoriev I.V."/>
            <person name="Crous P."/>
            <person name="Smith M.E."/>
        </authorList>
    </citation>
    <scope>NUCLEOTIDE SEQUENCE</scope>
    <source>
        <strain evidence="5">BCRC 34381</strain>
    </source>
</reference>
<feature type="non-terminal residue" evidence="5">
    <location>
        <position position="1"/>
    </location>
</feature>
<dbReference type="EMBL" id="JANBOI010002212">
    <property type="protein sequence ID" value="KAJ1723599.1"/>
    <property type="molecule type" value="Genomic_DNA"/>
</dbReference>
<dbReference type="GO" id="GO:0005524">
    <property type="term" value="F:ATP binding"/>
    <property type="evidence" value="ECO:0007669"/>
    <property type="project" value="UniProtKB-KW"/>
</dbReference>
<keyword evidence="1" id="KW-0547">Nucleotide-binding</keyword>
<dbReference type="Gene3D" id="3.30.300.30">
    <property type="match status" value="1"/>
</dbReference>
<dbReference type="GO" id="GO:0005783">
    <property type="term" value="C:endoplasmic reticulum"/>
    <property type="evidence" value="ECO:0007669"/>
    <property type="project" value="TreeGrafter"/>
</dbReference>
<keyword evidence="2" id="KW-0067">ATP-binding</keyword>
<evidence type="ECO:0000259" key="4">
    <source>
        <dbReference type="Pfam" id="PF00501"/>
    </source>
</evidence>
<proteinExistence type="predicted"/>
<keyword evidence="5" id="KW-0436">Ligase</keyword>
<evidence type="ECO:0000256" key="2">
    <source>
        <dbReference type="ARBA" id="ARBA00022840"/>
    </source>
</evidence>
<name>A0A9W7XYV3_9FUNG</name>
<evidence type="ECO:0000256" key="3">
    <source>
        <dbReference type="ARBA" id="ARBA00024484"/>
    </source>
</evidence>
<feature type="domain" description="AMP-dependent synthetase/ligase" evidence="4">
    <location>
        <begin position="53"/>
        <end position="459"/>
    </location>
</feature>
<gene>
    <name evidence="5" type="primary">FAA2_4</name>
    <name evidence="5" type="ORF">LPJ61_005814</name>
</gene>
<dbReference type="InterPro" id="IPR042099">
    <property type="entry name" value="ANL_N_sf"/>
</dbReference>
<dbReference type="GO" id="GO:0016020">
    <property type="term" value="C:membrane"/>
    <property type="evidence" value="ECO:0007669"/>
    <property type="project" value="TreeGrafter"/>
</dbReference>
<dbReference type="Proteomes" id="UP001143981">
    <property type="component" value="Unassembled WGS sequence"/>
</dbReference>
<dbReference type="SUPFAM" id="SSF56801">
    <property type="entry name" value="Acetyl-CoA synthetase-like"/>
    <property type="match status" value="1"/>
</dbReference>
<dbReference type="Gene3D" id="3.40.50.12780">
    <property type="entry name" value="N-terminal domain of ligase-like"/>
    <property type="match status" value="1"/>
</dbReference>
<evidence type="ECO:0000256" key="1">
    <source>
        <dbReference type="ARBA" id="ARBA00022741"/>
    </source>
</evidence>
<sequence length="642" mass="71008">PFINHANSSGRLVVHTPGLNSLYDTFLRGRGLAGRGSPAFGHRPIADSTGEVGPYQWVTWDGFHERFVHVSSGLRHLGIIPNDKIGIMLHNSIEWVLTEYAAYYQRFVLVPLYETLPRDALAMVIRETEMRVVVCGSDYARTLLAMAGSIPSMQVVVVVGAPQPELLHLAEASGVRVETFASVEDAGAWQPIDPIKLPVADDIATIVYTSGTAGRPKGVVLRHANFLATITALLALRDAGNMYYFSTDDCSMGFLPLAHCLGRMIMHMMIVSGGKTAFPRSDPSKLIEDLRDLQPTVFVGVPRLFNRIQDRVLSTIRLKGGLPAALFQYAYSAKKSNLRRGLVGHWLWDRVVFKPLREKFGGRLNLIVSGSAPISPETLEFLRCCFSCCVVEGYGLTETIGPTAVTLIDDIEPGNVGAPIPSALMKLRSVPELGYTVDDAPHPRGEILIKGAHIATEYYRQPEATREAFTSDGWLCTGDIGTVDDRGRFHVIDRRNNLFKMAQGEFVTPERIENVLMDHFVVNQAFVYGDALQSSLVAIIVPDDKLFPMFLQSKGVLPAHPAGPVNLEDLCRSHRAREEVVAELALWAKAHDLRGFEIPKHVRLLATPFEKLDLLTPTMKLKRRAAQDYFADILAQLYTDTL</sequence>
<accession>A0A9W7XYV3</accession>
<comment type="catalytic activity">
    <reaction evidence="3">
        <text>a long-chain fatty acid + ATP + CoA = a long-chain fatty acyl-CoA + AMP + diphosphate</text>
        <dbReference type="Rhea" id="RHEA:15421"/>
        <dbReference type="ChEBI" id="CHEBI:30616"/>
        <dbReference type="ChEBI" id="CHEBI:33019"/>
        <dbReference type="ChEBI" id="CHEBI:57287"/>
        <dbReference type="ChEBI" id="CHEBI:57560"/>
        <dbReference type="ChEBI" id="CHEBI:83139"/>
        <dbReference type="ChEBI" id="CHEBI:456215"/>
        <dbReference type="EC" id="6.2.1.3"/>
    </reaction>
    <physiologicalReaction direction="left-to-right" evidence="3">
        <dbReference type="Rhea" id="RHEA:15422"/>
    </physiologicalReaction>
</comment>
<protein>
    <submittedName>
        <fullName evidence="5">Medium-chain fatty acid-CoA ligase faa2</fullName>
        <ecNumber evidence="5">6.2.1.3</ecNumber>
    </submittedName>
</protein>
<keyword evidence="6" id="KW-1185">Reference proteome</keyword>
<comment type="caution">
    <text evidence="5">The sequence shown here is derived from an EMBL/GenBank/DDBJ whole genome shotgun (WGS) entry which is preliminary data.</text>
</comment>
<dbReference type="OrthoDB" id="1700726at2759"/>
<dbReference type="PANTHER" id="PTHR43272">
    <property type="entry name" value="LONG-CHAIN-FATTY-ACID--COA LIGASE"/>
    <property type="match status" value="1"/>
</dbReference>
<dbReference type="InterPro" id="IPR000873">
    <property type="entry name" value="AMP-dep_synth/lig_dom"/>
</dbReference>